<dbReference type="InterPro" id="IPR017190">
    <property type="entry name" value="Bifunc_CCT/choline_kinase"/>
</dbReference>
<dbReference type="Pfam" id="PF12804">
    <property type="entry name" value="NTP_transf_3"/>
    <property type="match status" value="1"/>
</dbReference>
<evidence type="ECO:0000256" key="1">
    <source>
        <dbReference type="SAM" id="Coils"/>
    </source>
</evidence>
<evidence type="ECO:0000313" key="3">
    <source>
        <dbReference type="EMBL" id="SHJ78974.1"/>
    </source>
</evidence>
<accession>A0A1M6M668</accession>
<dbReference type="GO" id="GO:0016779">
    <property type="term" value="F:nucleotidyltransferase activity"/>
    <property type="evidence" value="ECO:0007669"/>
    <property type="project" value="UniProtKB-ARBA"/>
</dbReference>
<dbReference type="GO" id="GO:0004305">
    <property type="term" value="F:ethanolamine kinase activity"/>
    <property type="evidence" value="ECO:0007669"/>
    <property type="project" value="TreeGrafter"/>
</dbReference>
<dbReference type="Gene3D" id="3.30.200.20">
    <property type="entry name" value="Phosphorylase Kinase, domain 1"/>
    <property type="match status" value="1"/>
</dbReference>
<protein>
    <submittedName>
        <fullName evidence="3">Thiamine kinase</fullName>
    </submittedName>
</protein>
<dbReference type="CDD" id="cd05151">
    <property type="entry name" value="ChoK-like"/>
    <property type="match status" value="1"/>
</dbReference>
<dbReference type="SUPFAM" id="SSF46785">
    <property type="entry name" value="Winged helix' DNA-binding domain"/>
    <property type="match status" value="1"/>
</dbReference>
<dbReference type="SUPFAM" id="SSF56112">
    <property type="entry name" value="Protein kinase-like (PK-like)"/>
    <property type="match status" value="1"/>
</dbReference>
<gene>
    <name evidence="3" type="ORF">SAMN05444401_3853</name>
</gene>
<dbReference type="Gene3D" id="3.90.550.10">
    <property type="entry name" value="Spore Coat Polysaccharide Biosynthesis Protein SpsA, Chain A"/>
    <property type="match status" value="1"/>
</dbReference>
<proteinExistence type="predicted"/>
<dbReference type="Proteomes" id="UP000184080">
    <property type="component" value="Unassembled WGS sequence"/>
</dbReference>
<name>A0A1M6M668_9CLOT</name>
<dbReference type="GO" id="GO:0006646">
    <property type="term" value="P:phosphatidylethanolamine biosynthetic process"/>
    <property type="evidence" value="ECO:0007669"/>
    <property type="project" value="TreeGrafter"/>
</dbReference>
<dbReference type="CDD" id="cd02523">
    <property type="entry name" value="PC_cytidylyltransferase"/>
    <property type="match status" value="1"/>
</dbReference>
<sequence>MILDLLKLINDNKDLSQRKISESLNISLGKANSLIKELKEKGYISIYSEKNNTRYELTEDGLYELEQLLKEQKEKRLNLHKDENKTVKEAVILAAGYNKHFNEPPGFLKVEEFIILERIVNQLKSNDIEKIVIVTGHQEEYYKKFAKDHDDIYCVTNEDYKWTGTMYSLALAKKYITDDFILIESDLIFEDRVIEKLINNENRDSIVLATESGSGDEAFVEIRDGYLYKMSKDIHQFNRIDGEMIGVSKISYKLFQLMLKEFSNNENPYMNYEYAMLDVARNYNVGYLKINDLIWGEIDDNEQYERVIKYIYPIIKRKEIHYKRDKIKREIINGLKVSEDSIKEVIQIGGMTNKNYRVLVDHKEYILRIAGTGTEEMIDRHKEMINSKLAATYGVDADIVYFNENTGVKISRMVEGAETLNPETAKRKKNIDKVAHILKKLHDSDMGMENEFDVFSKIEKYEQLANKAKGKLYDNYPKVKKEVMQLKEKLNDFGLNMVPSHNDTVAENFIKDLNGKIYLIDWEYSGLNDNMWDLSAYVLENNLSEEQEELLQKIYLGRESNKNEKVRVIIHKICQDFLWSIWTVIKEAQGEDFGTYGINRYERCIRNLELLKSMLISQ</sequence>
<dbReference type="Pfam" id="PF01633">
    <property type="entry name" value="Choline_kinase"/>
    <property type="match status" value="1"/>
</dbReference>
<dbReference type="PANTHER" id="PTHR22603">
    <property type="entry name" value="CHOLINE/ETHANOALAMINE KINASE"/>
    <property type="match status" value="1"/>
</dbReference>
<dbReference type="InterPro" id="IPR036388">
    <property type="entry name" value="WH-like_DNA-bd_sf"/>
</dbReference>
<keyword evidence="4" id="KW-1185">Reference proteome</keyword>
<keyword evidence="3" id="KW-0808">Transferase</keyword>
<dbReference type="STRING" id="1121298.SAMN05444401_3853"/>
<dbReference type="PIRSF" id="PIRSF037383">
    <property type="entry name" value="LicCA"/>
    <property type="match status" value="1"/>
</dbReference>
<dbReference type="InterPro" id="IPR011009">
    <property type="entry name" value="Kinase-like_dom_sf"/>
</dbReference>
<dbReference type="RefSeq" id="WP_073010637.1">
    <property type="nucleotide sequence ID" value="NZ_FQZO01000008.1"/>
</dbReference>
<dbReference type="InterPro" id="IPR029044">
    <property type="entry name" value="Nucleotide-diphossugar_trans"/>
</dbReference>
<dbReference type="InterPro" id="IPR025877">
    <property type="entry name" value="MobA-like_NTP_Trfase"/>
</dbReference>
<dbReference type="Pfam" id="PF13412">
    <property type="entry name" value="HTH_24"/>
    <property type="match status" value="1"/>
</dbReference>
<keyword evidence="1" id="KW-0175">Coiled coil</keyword>
<organism evidence="3 4">
    <name type="scientific">Clostridium amylolyticum</name>
    <dbReference type="NCBI Taxonomy" id="1121298"/>
    <lineage>
        <taxon>Bacteria</taxon>
        <taxon>Bacillati</taxon>
        <taxon>Bacillota</taxon>
        <taxon>Clostridia</taxon>
        <taxon>Eubacteriales</taxon>
        <taxon>Clostridiaceae</taxon>
        <taxon>Clostridium</taxon>
    </lineage>
</organism>
<dbReference type="SUPFAM" id="SSF53448">
    <property type="entry name" value="Nucleotide-diphospho-sugar transferases"/>
    <property type="match status" value="1"/>
</dbReference>
<dbReference type="Gene3D" id="1.10.10.10">
    <property type="entry name" value="Winged helix-like DNA-binding domain superfamily/Winged helix DNA-binding domain"/>
    <property type="match status" value="1"/>
</dbReference>
<dbReference type="Gene3D" id="3.90.1200.10">
    <property type="match status" value="1"/>
</dbReference>
<dbReference type="GO" id="GO:0005737">
    <property type="term" value="C:cytoplasm"/>
    <property type="evidence" value="ECO:0007669"/>
    <property type="project" value="TreeGrafter"/>
</dbReference>
<dbReference type="InterPro" id="IPR036390">
    <property type="entry name" value="WH_DNA-bd_sf"/>
</dbReference>
<evidence type="ECO:0000259" key="2">
    <source>
        <dbReference type="Pfam" id="PF12804"/>
    </source>
</evidence>
<feature type="coiled-coil region" evidence="1">
    <location>
        <begin position="62"/>
        <end position="90"/>
    </location>
</feature>
<feature type="domain" description="MobA-like NTP transferase" evidence="2">
    <location>
        <begin position="90"/>
        <end position="215"/>
    </location>
</feature>
<keyword evidence="3" id="KW-0418">Kinase</keyword>
<evidence type="ECO:0000313" key="4">
    <source>
        <dbReference type="Proteomes" id="UP000184080"/>
    </source>
</evidence>
<dbReference type="EMBL" id="FQZO01000008">
    <property type="protein sequence ID" value="SHJ78974.1"/>
    <property type="molecule type" value="Genomic_DNA"/>
</dbReference>
<reference evidence="3 4" key="1">
    <citation type="submission" date="2016-11" db="EMBL/GenBank/DDBJ databases">
        <authorList>
            <person name="Jaros S."/>
            <person name="Januszkiewicz K."/>
            <person name="Wedrychowicz H."/>
        </authorList>
    </citation>
    <scope>NUCLEOTIDE SEQUENCE [LARGE SCALE GENOMIC DNA]</scope>
    <source>
        <strain evidence="3 4">DSM 21864</strain>
    </source>
</reference>
<dbReference type="AlphaFoldDB" id="A0A1M6M668"/>
<dbReference type="PANTHER" id="PTHR22603:SF66">
    <property type="entry name" value="ETHANOLAMINE KINASE"/>
    <property type="match status" value="1"/>
</dbReference>